<dbReference type="InterPro" id="IPR010920">
    <property type="entry name" value="LSM_dom_sf"/>
</dbReference>
<dbReference type="Pfam" id="PF21088">
    <property type="entry name" value="MS_channel_1st"/>
    <property type="match status" value="1"/>
</dbReference>
<evidence type="ECO:0000256" key="4">
    <source>
        <dbReference type="ARBA" id="ARBA00022692"/>
    </source>
</evidence>
<feature type="domain" description="Mechanosensitive ion channel transmembrane helices 2/3" evidence="10">
    <location>
        <begin position="71"/>
        <end position="111"/>
    </location>
</feature>
<evidence type="ECO:0000256" key="7">
    <source>
        <dbReference type="RuleBase" id="RU369025"/>
    </source>
</evidence>
<keyword evidence="7" id="KW-0407">Ion channel</keyword>
<evidence type="ECO:0000256" key="3">
    <source>
        <dbReference type="ARBA" id="ARBA00022475"/>
    </source>
</evidence>
<dbReference type="InterPro" id="IPR006685">
    <property type="entry name" value="MscS_channel_2nd"/>
</dbReference>
<dbReference type="Pfam" id="PF21082">
    <property type="entry name" value="MS_channel_3rd"/>
    <property type="match status" value="1"/>
</dbReference>
<dbReference type="InterPro" id="IPR011066">
    <property type="entry name" value="MscS_channel_C_sf"/>
</dbReference>
<organism evidence="11 12">
    <name type="scientific">Ferrimonas pelagia</name>
    <dbReference type="NCBI Taxonomy" id="1177826"/>
    <lineage>
        <taxon>Bacteria</taxon>
        <taxon>Pseudomonadati</taxon>
        <taxon>Pseudomonadota</taxon>
        <taxon>Gammaproteobacteria</taxon>
        <taxon>Alteromonadales</taxon>
        <taxon>Ferrimonadaceae</taxon>
        <taxon>Ferrimonas</taxon>
    </lineage>
</organism>
<proteinExistence type="inferred from homology"/>
<keyword evidence="7" id="KW-0406">Ion transport</keyword>
<feature type="domain" description="Mechanosensitive ion channel MscS C-terminal" evidence="9">
    <location>
        <begin position="185"/>
        <end position="267"/>
    </location>
</feature>
<dbReference type="SUPFAM" id="SSF82689">
    <property type="entry name" value="Mechanosensitive channel protein MscS (YggB), C-terminal domain"/>
    <property type="match status" value="1"/>
</dbReference>
<feature type="transmembrane region" description="Helical" evidence="7">
    <location>
        <begin position="30"/>
        <end position="48"/>
    </location>
</feature>
<dbReference type="PANTHER" id="PTHR30221:SF1">
    <property type="entry name" value="SMALL-CONDUCTANCE MECHANOSENSITIVE CHANNEL"/>
    <property type="match status" value="1"/>
</dbReference>
<sequence length="289" mass="31831">MEENVEQSLVLLEHMAEKGVELALTHGPKLVLAFMVLFAGLWFIRGLVKVVDKSMDRAKVDVTLQRFLLSIISVGLKLILIVIFASMIGVETASLVAMLGAAGLAIGLALQGSLANFAGGVLILLFKPFKFGDVIEAQGFVGRIKEIQIFNTILLTMDNQKVVIPNGLLSNGCVKNLFCEPTRRIDLTFGIGYDDDIHLAKEVLAKVLSDDPRIISEPAPEIFVSAHADSSINLLVRPWVKSEDFWEVHFAVIEQVKLAFDRNNITIPYPQRDVHHHGLSDHLQGTDSI</sequence>
<keyword evidence="5 7" id="KW-1133">Transmembrane helix</keyword>
<keyword evidence="6 7" id="KW-0472">Membrane</keyword>
<feature type="transmembrane region" description="Helical" evidence="7">
    <location>
        <begin position="68"/>
        <end position="90"/>
    </location>
</feature>
<comment type="subcellular location">
    <subcellularLocation>
        <location evidence="7">Cell inner membrane</location>
        <topology evidence="7">Multi-pass membrane protein</topology>
    </subcellularLocation>
    <subcellularLocation>
        <location evidence="1">Cell membrane</location>
        <topology evidence="1">Multi-pass membrane protein</topology>
    </subcellularLocation>
</comment>
<accession>A0ABP9F6Z9</accession>
<dbReference type="Proteomes" id="UP001499988">
    <property type="component" value="Unassembled WGS sequence"/>
</dbReference>
<evidence type="ECO:0000256" key="2">
    <source>
        <dbReference type="ARBA" id="ARBA00008017"/>
    </source>
</evidence>
<evidence type="ECO:0000256" key="1">
    <source>
        <dbReference type="ARBA" id="ARBA00004651"/>
    </source>
</evidence>
<dbReference type="Gene3D" id="3.30.70.100">
    <property type="match status" value="1"/>
</dbReference>
<dbReference type="Pfam" id="PF00924">
    <property type="entry name" value="MS_channel_2nd"/>
    <property type="match status" value="1"/>
</dbReference>
<dbReference type="InterPro" id="IPR049142">
    <property type="entry name" value="MS_channel_1st"/>
</dbReference>
<comment type="similarity">
    <text evidence="2 7">Belongs to the MscS (TC 1.A.23) family.</text>
</comment>
<dbReference type="InterPro" id="IPR011014">
    <property type="entry name" value="MscS_channel_TM-2"/>
</dbReference>
<dbReference type="Gene3D" id="2.30.30.60">
    <property type="match status" value="1"/>
</dbReference>
<dbReference type="InterPro" id="IPR045275">
    <property type="entry name" value="MscS_archaea/bacteria_type"/>
</dbReference>
<dbReference type="InterPro" id="IPR049278">
    <property type="entry name" value="MS_channel_C"/>
</dbReference>
<feature type="domain" description="Mechanosensitive ion channel MscS" evidence="8">
    <location>
        <begin position="113"/>
        <end position="177"/>
    </location>
</feature>
<reference evidence="12" key="1">
    <citation type="journal article" date="2019" name="Int. J. Syst. Evol. Microbiol.">
        <title>The Global Catalogue of Microorganisms (GCM) 10K type strain sequencing project: providing services to taxonomists for standard genome sequencing and annotation.</title>
        <authorList>
            <consortium name="The Broad Institute Genomics Platform"/>
            <consortium name="The Broad Institute Genome Sequencing Center for Infectious Disease"/>
            <person name="Wu L."/>
            <person name="Ma J."/>
        </authorList>
    </citation>
    <scope>NUCLEOTIDE SEQUENCE [LARGE SCALE GENOMIC DNA]</scope>
    <source>
        <strain evidence="12">JCM 18401</strain>
    </source>
</reference>
<protein>
    <recommendedName>
        <fullName evidence="7">Small-conductance mechanosensitive channel</fullName>
    </recommendedName>
</protein>
<evidence type="ECO:0000256" key="6">
    <source>
        <dbReference type="ARBA" id="ARBA00023136"/>
    </source>
</evidence>
<gene>
    <name evidence="11" type="ORF">GCM10023333_30210</name>
</gene>
<comment type="caution">
    <text evidence="7">Lacks conserved residue(s) required for the propagation of feature annotation.</text>
</comment>
<evidence type="ECO:0000259" key="8">
    <source>
        <dbReference type="Pfam" id="PF00924"/>
    </source>
</evidence>
<comment type="function">
    <text evidence="7">Mechanosensitive channel that participates in the regulation of osmotic pressure changes within the cell, opening in response to stretch forces in the membrane lipid bilayer, without the need for other proteins. Contributes to normal resistance to hypoosmotic shock. Forms an ion channel of 1.0 nanosiemens conductance with a slight preference for anions.</text>
</comment>
<feature type="transmembrane region" description="Helical" evidence="7">
    <location>
        <begin position="96"/>
        <end position="126"/>
    </location>
</feature>
<dbReference type="RefSeq" id="WP_345336278.1">
    <property type="nucleotide sequence ID" value="NZ_BAABJZ010000094.1"/>
</dbReference>
<evidence type="ECO:0000313" key="12">
    <source>
        <dbReference type="Proteomes" id="UP001499988"/>
    </source>
</evidence>
<keyword evidence="3" id="KW-1003">Cell membrane</keyword>
<dbReference type="EMBL" id="BAABJZ010000094">
    <property type="protein sequence ID" value="GAA4894971.1"/>
    <property type="molecule type" value="Genomic_DNA"/>
</dbReference>
<evidence type="ECO:0000259" key="9">
    <source>
        <dbReference type="Pfam" id="PF21082"/>
    </source>
</evidence>
<dbReference type="PANTHER" id="PTHR30221">
    <property type="entry name" value="SMALL-CONDUCTANCE MECHANOSENSITIVE CHANNEL"/>
    <property type="match status" value="1"/>
</dbReference>
<comment type="subunit">
    <text evidence="7">Homoheptamer.</text>
</comment>
<keyword evidence="4 7" id="KW-0812">Transmembrane</keyword>
<dbReference type="Gene3D" id="1.10.287.1260">
    <property type="match status" value="1"/>
</dbReference>
<keyword evidence="7" id="KW-0997">Cell inner membrane</keyword>
<comment type="caution">
    <text evidence="11">The sequence shown here is derived from an EMBL/GenBank/DDBJ whole genome shotgun (WGS) entry which is preliminary data.</text>
</comment>
<keyword evidence="7" id="KW-0813">Transport</keyword>
<dbReference type="SUPFAM" id="SSF50182">
    <property type="entry name" value="Sm-like ribonucleoproteins"/>
    <property type="match status" value="1"/>
</dbReference>
<keyword evidence="12" id="KW-1185">Reference proteome</keyword>
<evidence type="ECO:0000256" key="5">
    <source>
        <dbReference type="ARBA" id="ARBA00022989"/>
    </source>
</evidence>
<name>A0ABP9F6Z9_9GAMM</name>
<evidence type="ECO:0000259" key="10">
    <source>
        <dbReference type="Pfam" id="PF21088"/>
    </source>
</evidence>
<evidence type="ECO:0000313" key="11">
    <source>
        <dbReference type="EMBL" id="GAA4894971.1"/>
    </source>
</evidence>
<dbReference type="SUPFAM" id="SSF82861">
    <property type="entry name" value="Mechanosensitive channel protein MscS (YggB), transmembrane region"/>
    <property type="match status" value="1"/>
</dbReference>
<dbReference type="InterPro" id="IPR023408">
    <property type="entry name" value="MscS_beta-dom_sf"/>
</dbReference>